<name>M7N176_9BACT</name>
<organism evidence="3 4">
    <name type="scientific">Cesiribacter andamanensis AMV16</name>
    <dbReference type="NCBI Taxonomy" id="1279009"/>
    <lineage>
        <taxon>Bacteria</taxon>
        <taxon>Pseudomonadati</taxon>
        <taxon>Bacteroidota</taxon>
        <taxon>Cytophagia</taxon>
        <taxon>Cytophagales</taxon>
        <taxon>Cesiribacteraceae</taxon>
        <taxon>Cesiribacter</taxon>
    </lineage>
</organism>
<evidence type="ECO:0000313" key="3">
    <source>
        <dbReference type="EMBL" id="EMR00966.1"/>
    </source>
</evidence>
<dbReference type="AlphaFoldDB" id="M7N176"/>
<dbReference type="PATRIC" id="fig|1279009.4.peg.3954"/>
<feature type="chain" id="PRO_5004081764" description="DUF4185 domain-containing protein" evidence="1">
    <location>
        <begin position="23"/>
        <end position="418"/>
    </location>
</feature>
<dbReference type="OrthoDB" id="9765957at2"/>
<protein>
    <recommendedName>
        <fullName evidence="2">DUF4185 domain-containing protein</fullName>
    </recommendedName>
</protein>
<dbReference type="RefSeq" id="WP_009197285.1">
    <property type="nucleotide sequence ID" value="NZ_AODQ01000161.1"/>
</dbReference>
<dbReference type="PROSITE" id="PS51257">
    <property type="entry name" value="PROKAR_LIPOPROTEIN"/>
    <property type="match status" value="1"/>
</dbReference>
<dbReference type="InterPro" id="IPR025442">
    <property type="entry name" value="DUF4185"/>
</dbReference>
<evidence type="ECO:0000259" key="2">
    <source>
        <dbReference type="Pfam" id="PF13810"/>
    </source>
</evidence>
<dbReference type="EMBL" id="AODQ01000161">
    <property type="protein sequence ID" value="EMR00966.1"/>
    <property type="molecule type" value="Genomic_DNA"/>
</dbReference>
<feature type="domain" description="DUF4185" evidence="2">
    <location>
        <begin position="249"/>
        <end position="360"/>
    </location>
</feature>
<dbReference type="Pfam" id="PF13810">
    <property type="entry name" value="DUF4185"/>
    <property type="match status" value="1"/>
</dbReference>
<accession>M7N176</accession>
<keyword evidence="4" id="KW-1185">Reference proteome</keyword>
<feature type="signal peptide" evidence="1">
    <location>
        <begin position="1"/>
        <end position="22"/>
    </location>
</feature>
<evidence type="ECO:0000313" key="4">
    <source>
        <dbReference type="Proteomes" id="UP000011910"/>
    </source>
</evidence>
<dbReference type="eggNOG" id="ENOG502Z7QZ">
    <property type="taxonomic scope" value="Bacteria"/>
</dbReference>
<dbReference type="STRING" id="1279009.ADICEAN_03908"/>
<proteinExistence type="predicted"/>
<sequence length="418" mass="47041">MNPFRPLYTPFALSLLVGLALGGCNSDATQQPDAQTQTPHNRTIAREGEFSIKAESVPQWEEMLRHTSGWLGADGVYAVALNGVERPGSVGDGETMFWFSDTIIGEIEDDSLKANWEMIHNSIGYMQGSEPDPEKIKFHWRTGEKGEAHSMFEPTTPNAKEGDYYWLGDGFFNHAADSTIYIFAYRIMNVPGGIYPFDDVGVSLIALPKGSRPPFENQRQLDTPLFFKDSRGRGKVVFGVSIMANTVGAGAPKPDGYIYVYGVRGPQKELLVARVPDREFENFGQWRYWDGRDWNADIHQAAALTSRVSNEMSVSFLEDGRVIAAYQLDTNSPTVAIQVGRSPVGPFQPMKEVYHTPEIYEDLDFYTYNAKAHPHLSAPGELLISYNVNSFDFIDDIHRHPHHLRPRFIRVKLAEERK</sequence>
<comment type="caution">
    <text evidence="3">The sequence shown here is derived from an EMBL/GenBank/DDBJ whole genome shotgun (WGS) entry which is preliminary data.</text>
</comment>
<gene>
    <name evidence="3" type="ORF">ADICEAN_03908</name>
</gene>
<reference evidence="3 4" key="1">
    <citation type="journal article" date="2013" name="Genome Announc.">
        <title>Draft Genome Sequence of Cesiribacter andamanensis Strain AMV16T, Isolated from a Soil Sample from a Mud Volcano in the Andaman Islands, India.</title>
        <authorList>
            <person name="Shivaji S."/>
            <person name="Ara S."/>
            <person name="Begum Z."/>
            <person name="Srinivas T.N."/>
            <person name="Singh A."/>
            <person name="Kumar Pinnaka A."/>
        </authorList>
    </citation>
    <scope>NUCLEOTIDE SEQUENCE [LARGE SCALE GENOMIC DNA]</scope>
    <source>
        <strain evidence="3 4">AMV16</strain>
    </source>
</reference>
<evidence type="ECO:0000256" key="1">
    <source>
        <dbReference type="SAM" id="SignalP"/>
    </source>
</evidence>
<keyword evidence="1" id="KW-0732">Signal</keyword>
<dbReference type="Proteomes" id="UP000011910">
    <property type="component" value="Unassembled WGS sequence"/>
</dbReference>